<dbReference type="InterPro" id="IPR033909">
    <property type="entry name" value="RNR_small"/>
</dbReference>
<dbReference type="Pfam" id="PF00268">
    <property type="entry name" value="Ribonuc_red_sm"/>
    <property type="match status" value="1"/>
</dbReference>
<evidence type="ECO:0000313" key="5">
    <source>
        <dbReference type="Proteomes" id="UP001430679"/>
    </source>
</evidence>
<dbReference type="InterPro" id="IPR009078">
    <property type="entry name" value="Ferritin-like_SF"/>
</dbReference>
<proteinExistence type="inferred from homology"/>
<evidence type="ECO:0000313" key="4">
    <source>
        <dbReference type="EMBL" id="MCC9061951.1"/>
    </source>
</evidence>
<evidence type="ECO:0000256" key="2">
    <source>
        <dbReference type="ARBA" id="ARBA00009303"/>
    </source>
</evidence>
<dbReference type="InterPro" id="IPR030475">
    <property type="entry name" value="RNR_small_AS"/>
</dbReference>
<dbReference type="InterPro" id="IPR000358">
    <property type="entry name" value="RNR_small_fam"/>
</dbReference>
<evidence type="ECO:0000256" key="1">
    <source>
        <dbReference type="ARBA" id="ARBA00001962"/>
    </source>
</evidence>
<dbReference type="PANTHER" id="PTHR23409:SF18">
    <property type="entry name" value="RIBONUCLEOSIDE-DIPHOSPHATE REDUCTASE SUBUNIT M2"/>
    <property type="match status" value="1"/>
</dbReference>
<organism evidence="4 5">
    <name type="scientific">Flavobacterium piscisymbiosum</name>
    <dbReference type="NCBI Taxonomy" id="2893753"/>
    <lineage>
        <taxon>Bacteria</taxon>
        <taxon>Pseudomonadati</taxon>
        <taxon>Bacteroidota</taxon>
        <taxon>Flavobacteriia</taxon>
        <taxon>Flavobacteriales</taxon>
        <taxon>Flavobacteriaceae</taxon>
        <taxon>Flavobacterium</taxon>
    </lineage>
</organism>
<comment type="similarity">
    <text evidence="2">Belongs to the ribonucleoside diphosphate reductase small chain family.</text>
</comment>
<dbReference type="PANTHER" id="PTHR23409">
    <property type="entry name" value="RIBONUCLEOSIDE-DIPHOSPHATE REDUCTASE SMALL CHAIN"/>
    <property type="match status" value="1"/>
</dbReference>
<dbReference type="Gene3D" id="1.10.620.20">
    <property type="entry name" value="Ribonucleotide Reductase, subunit A"/>
    <property type="match status" value="1"/>
</dbReference>
<dbReference type="EC" id="1.17.4.1" evidence="3"/>
<protein>
    <recommendedName>
        <fullName evidence="3">ribonucleoside-diphosphate reductase</fullName>
        <ecNumber evidence="3">1.17.4.1</ecNumber>
    </recommendedName>
</protein>
<dbReference type="PROSITE" id="PS00368">
    <property type="entry name" value="RIBORED_SMALL"/>
    <property type="match status" value="1"/>
</dbReference>
<evidence type="ECO:0000256" key="3">
    <source>
        <dbReference type="ARBA" id="ARBA00012274"/>
    </source>
</evidence>
<dbReference type="EMBL" id="JAJJMM010000001">
    <property type="protein sequence ID" value="MCC9061951.1"/>
    <property type="molecule type" value="Genomic_DNA"/>
</dbReference>
<comment type="caution">
    <text evidence="4">The sequence shown here is derived from an EMBL/GenBank/DDBJ whole genome shotgun (WGS) entry which is preliminary data.</text>
</comment>
<keyword evidence="5" id="KW-1185">Reference proteome</keyword>
<name>A0ABS8MAH3_9FLAO</name>
<dbReference type="RefSeq" id="WP_083692655.1">
    <property type="nucleotide sequence ID" value="NZ_JAJJMM010000001.1"/>
</dbReference>
<reference evidence="4" key="1">
    <citation type="submission" date="2021-11" db="EMBL/GenBank/DDBJ databases">
        <title>Description of novel Flavobacterium species.</title>
        <authorList>
            <person name="Saticioglu I.B."/>
            <person name="Ay H."/>
            <person name="Altun S."/>
            <person name="Duman M."/>
        </authorList>
    </citation>
    <scope>NUCLEOTIDE SEQUENCE</scope>
    <source>
        <strain evidence="4">F-30</strain>
    </source>
</reference>
<dbReference type="SUPFAM" id="SSF47240">
    <property type="entry name" value="Ferritin-like"/>
    <property type="match status" value="1"/>
</dbReference>
<sequence>MSQVEPILQENKNRFVIFPIKHHDIWEWYKKMEASFWTAEEIDLHQDLTDWNNKLSDDERYFIKHILAFFAASDGIVNENLAENFVNEVQYAEAKFFYGFQIMMENIHSETYSLLIDTYVKDEAEKAELFNALEVFPAIKKKADWALKWIESDSFAERLIAFAAVEGIFFSGAFCSIYWLKKRGLMPGLTFSNELISRDEGVHCDFAVHLHNHHLINKVPKDRIKEIIVDALDIEREFVTESLPVSLIGMNATLMTQYLEFVADRLLVELGCERVYGSANPFDFMDMISLQGKTNFFEKRVAEYQKSGVMNTDSDAQKISFDADF</sequence>
<accession>A0ABS8MAH3</accession>
<comment type="cofactor">
    <cofactor evidence="1">
        <name>Fe cation</name>
        <dbReference type="ChEBI" id="CHEBI:24875"/>
    </cofactor>
</comment>
<dbReference type="Proteomes" id="UP001430679">
    <property type="component" value="Unassembled WGS sequence"/>
</dbReference>
<dbReference type="InterPro" id="IPR012348">
    <property type="entry name" value="RNR-like"/>
</dbReference>
<gene>
    <name evidence="4" type="ORF">LNP81_03010</name>
</gene>
<dbReference type="CDD" id="cd01049">
    <property type="entry name" value="RNRR2"/>
    <property type="match status" value="1"/>
</dbReference>